<evidence type="ECO:0000256" key="7">
    <source>
        <dbReference type="ARBA" id="ARBA00024033"/>
    </source>
</evidence>
<evidence type="ECO:0000256" key="8">
    <source>
        <dbReference type="SAM" id="Phobius"/>
    </source>
</evidence>
<dbReference type="InterPro" id="IPR018584">
    <property type="entry name" value="GT87"/>
</dbReference>
<dbReference type="RefSeq" id="WP_241446510.1">
    <property type="nucleotide sequence ID" value="NZ_JAKZHW010000001.1"/>
</dbReference>
<comment type="caution">
    <text evidence="9">The sequence shown here is derived from an EMBL/GenBank/DDBJ whole genome shotgun (WGS) entry which is preliminary data.</text>
</comment>
<feature type="transmembrane region" description="Helical" evidence="8">
    <location>
        <begin position="100"/>
        <end position="129"/>
    </location>
</feature>
<sequence length="402" mass="43878">MERLASGSWLTSARVRRIAGLAGLATMLTISWLFLSSTGTVDWMGRPLGTDFSNVWTAGWMALHGRASEVWSWQAHFQVQQALHGSPTVDLFGWHYPPPLLLVAAGLATLPYVHALILWQLATLLPFAWLMQRLIPGWDALLLTLAAPVVLICLTHGHNGFLTAFLLAGGLMLLERRPLLAGILFGCLIYKPQLALVLPVLLLAGRHWRAIAGAALSAGILIAITLAAWGWPVWQAFFDSLPLTRSVVIEQGATGFHKIMSPFAAVRLWGGDISTAYAVQLVFTVAAMAVVGWVSFAPQRKALRNAIVCAAVVISTPYVLDYDLVVLLPALAWLWLDGREHGFQHWDRTLMGLVWIAPLFARSLAEFALVPLGMMTGLIVAAIALRRLTASPFRHLRAASAQ</sequence>
<protein>
    <submittedName>
        <fullName evidence="9">DUF2029 domain-containing protein</fullName>
    </submittedName>
</protein>
<feature type="transmembrane region" description="Helical" evidence="8">
    <location>
        <begin position="18"/>
        <end position="35"/>
    </location>
</feature>
<evidence type="ECO:0000256" key="4">
    <source>
        <dbReference type="ARBA" id="ARBA00022692"/>
    </source>
</evidence>
<dbReference type="Pfam" id="PF09594">
    <property type="entry name" value="GT87"/>
    <property type="match status" value="1"/>
</dbReference>
<reference evidence="9 10" key="1">
    <citation type="submission" date="2022-03" db="EMBL/GenBank/DDBJ databases">
        <authorList>
            <person name="Jo J.-H."/>
            <person name="Im W.-T."/>
        </authorList>
    </citation>
    <scope>NUCLEOTIDE SEQUENCE [LARGE SCALE GENOMIC DNA]</scope>
    <source>
        <strain evidence="9 10">SM33</strain>
    </source>
</reference>
<keyword evidence="4 8" id="KW-0812">Transmembrane</keyword>
<dbReference type="EMBL" id="JAKZHW010000001">
    <property type="protein sequence ID" value="MCH8615679.1"/>
    <property type="molecule type" value="Genomic_DNA"/>
</dbReference>
<evidence type="ECO:0000256" key="5">
    <source>
        <dbReference type="ARBA" id="ARBA00022989"/>
    </source>
</evidence>
<keyword evidence="3" id="KW-0808">Transferase</keyword>
<organism evidence="9 10">
    <name type="scientific">Sphingomonas telluris</name>
    <dbReference type="NCBI Taxonomy" id="2907998"/>
    <lineage>
        <taxon>Bacteria</taxon>
        <taxon>Pseudomonadati</taxon>
        <taxon>Pseudomonadota</taxon>
        <taxon>Alphaproteobacteria</taxon>
        <taxon>Sphingomonadales</taxon>
        <taxon>Sphingomonadaceae</taxon>
        <taxon>Sphingomonas</taxon>
    </lineage>
</organism>
<comment type="subcellular location">
    <subcellularLocation>
        <location evidence="1">Cell membrane</location>
        <topology evidence="1">Multi-pass membrane protein</topology>
    </subcellularLocation>
</comment>
<gene>
    <name evidence="9" type="ORF">LZ016_06140</name>
</gene>
<evidence type="ECO:0000313" key="10">
    <source>
        <dbReference type="Proteomes" id="UP001203058"/>
    </source>
</evidence>
<proteinExistence type="inferred from homology"/>
<evidence type="ECO:0000256" key="3">
    <source>
        <dbReference type="ARBA" id="ARBA00022679"/>
    </source>
</evidence>
<feature type="transmembrane region" description="Helical" evidence="8">
    <location>
        <begin position="141"/>
        <end position="167"/>
    </location>
</feature>
<feature type="transmembrane region" description="Helical" evidence="8">
    <location>
        <begin position="277"/>
        <end position="296"/>
    </location>
</feature>
<keyword evidence="10" id="KW-1185">Reference proteome</keyword>
<comment type="similarity">
    <text evidence="7">Belongs to the glycosyltransferase 87 family.</text>
</comment>
<feature type="transmembrane region" description="Helical" evidence="8">
    <location>
        <begin position="355"/>
        <end position="385"/>
    </location>
</feature>
<dbReference type="Proteomes" id="UP001203058">
    <property type="component" value="Unassembled WGS sequence"/>
</dbReference>
<evidence type="ECO:0000256" key="1">
    <source>
        <dbReference type="ARBA" id="ARBA00004651"/>
    </source>
</evidence>
<name>A0ABS9VMC6_9SPHN</name>
<evidence type="ECO:0000256" key="2">
    <source>
        <dbReference type="ARBA" id="ARBA00022475"/>
    </source>
</evidence>
<keyword evidence="5 8" id="KW-1133">Transmembrane helix</keyword>
<evidence type="ECO:0000256" key="6">
    <source>
        <dbReference type="ARBA" id="ARBA00023136"/>
    </source>
</evidence>
<keyword evidence="2" id="KW-1003">Cell membrane</keyword>
<keyword evidence="6 8" id="KW-0472">Membrane</keyword>
<accession>A0ABS9VMC6</accession>
<feature type="transmembrane region" description="Helical" evidence="8">
    <location>
        <begin position="179"/>
        <end position="203"/>
    </location>
</feature>
<feature type="transmembrane region" description="Helical" evidence="8">
    <location>
        <begin position="308"/>
        <end position="335"/>
    </location>
</feature>
<evidence type="ECO:0000313" key="9">
    <source>
        <dbReference type="EMBL" id="MCH8615679.1"/>
    </source>
</evidence>
<feature type="transmembrane region" description="Helical" evidence="8">
    <location>
        <begin position="210"/>
        <end position="231"/>
    </location>
</feature>